<dbReference type="InterPro" id="IPR023214">
    <property type="entry name" value="HAD_sf"/>
</dbReference>
<feature type="domain" description="Polynucleotide kinase PNKP phosphatase" evidence="1">
    <location>
        <begin position="16"/>
        <end position="147"/>
    </location>
</feature>
<dbReference type="SUPFAM" id="SSF56784">
    <property type="entry name" value="HAD-like"/>
    <property type="match status" value="1"/>
</dbReference>
<dbReference type="InterPro" id="IPR056782">
    <property type="entry name" value="HAD_PNKP"/>
</dbReference>
<dbReference type="Gene3D" id="3.40.50.1000">
    <property type="entry name" value="HAD superfamily/HAD-like"/>
    <property type="match status" value="1"/>
</dbReference>
<dbReference type="RefSeq" id="WP_366089172.1">
    <property type="nucleotide sequence ID" value="NZ_JBFASG010000022.1"/>
</dbReference>
<name>A0ABV3IYQ0_9ACTN</name>
<gene>
    <name evidence="2" type="ORF">AB0L03_21705</name>
</gene>
<dbReference type="EMBL" id="JBFASG010000022">
    <property type="protein sequence ID" value="MEV4925409.1"/>
    <property type="molecule type" value="Genomic_DNA"/>
</dbReference>
<evidence type="ECO:0000313" key="2">
    <source>
        <dbReference type="EMBL" id="MEV4925409.1"/>
    </source>
</evidence>
<proteinExistence type="predicted"/>
<evidence type="ECO:0000313" key="3">
    <source>
        <dbReference type="Proteomes" id="UP001552479"/>
    </source>
</evidence>
<dbReference type="Proteomes" id="UP001552479">
    <property type="component" value="Unassembled WGS sequence"/>
</dbReference>
<protein>
    <recommendedName>
        <fullName evidence="1">Polynucleotide kinase PNKP phosphatase domain-containing protein</fullName>
    </recommendedName>
</protein>
<keyword evidence="3" id="KW-1185">Reference proteome</keyword>
<evidence type="ECO:0000259" key="1">
    <source>
        <dbReference type="Pfam" id="PF25109"/>
    </source>
</evidence>
<dbReference type="InterPro" id="IPR036412">
    <property type="entry name" value="HAD-like_sf"/>
</dbReference>
<comment type="caution">
    <text evidence="2">The sequence shown here is derived from an EMBL/GenBank/DDBJ whole genome shotgun (WGS) entry which is preliminary data.</text>
</comment>
<dbReference type="Pfam" id="PF25109">
    <property type="entry name" value="HAD_PNKP"/>
    <property type="match status" value="1"/>
</dbReference>
<reference evidence="2 3" key="1">
    <citation type="submission" date="2024-06" db="EMBL/GenBank/DDBJ databases">
        <title>The Natural Products Discovery Center: Release of the First 8490 Sequenced Strains for Exploring Actinobacteria Biosynthetic Diversity.</title>
        <authorList>
            <person name="Kalkreuter E."/>
            <person name="Kautsar S.A."/>
            <person name="Yang D."/>
            <person name="Bader C.D."/>
            <person name="Teijaro C.N."/>
            <person name="Fluegel L."/>
            <person name="Davis C.M."/>
            <person name="Simpson J.R."/>
            <person name="Lauterbach L."/>
            <person name="Steele A.D."/>
            <person name="Gui C."/>
            <person name="Meng S."/>
            <person name="Li G."/>
            <person name="Viehrig K."/>
            <person name="Ye F."/>
            <person name="Su P."/>
            <person name="Kiefer A.F."/>
            <person name="Nichols A."/>
            <person name="Cepeda A.J."/>
            <person name="Yan W."/>
            <person name="Fan B."/>
            <person name="Jiang Y."/>
            <person name="Adhikari A."/>
            <person name="Zheng C.-J."/>
            <person name="Schuster L."/>
            <person name="Cowan T.M."/>
            <person name="Smanski M.J."/>
            <person name="Chevrette M.G."/>
            <person name="De Carvalho L.P.S."/>
            <person name="Shen B."/>
        </authorList>
    </citation>
    <scope>NUCLEOTIDE SEQUENCE [LARGE SCALE GENOMIC DNA]</scope>
    <source>
        <strain evidence="2 3">NPDC053791</strain>
    </source>
</reference>
<sequence>MPLWPAPGAEPRPLAVFDLDGTLADVRHRLHHLESRPRDWDAFFAAAGQDPPLAEGVALLTAAAQRCEVAYVTGRPEHCRRDTLDWLARRDLPGGLLLMRGPGDRRPARVSKPELLRGLARDYVIAVVADDDRQVCDAYETEGFRVLWATWMARQPLLEQVQESEGRT</sequence>
<organism evidence="2 3">
    <name type="scientific">Streptomyces roseoverticillatus</name>
    <dbReference type="NCBI Taxonomy" id="66429"/>
    <lineage>
        <taxon>Bacteria</taxon>
        <taxon>Bacillati</taxon>
        <taxon>Actinomycetota</taxon>
        <taxon>Actinomycetes</taxon>
        <taxon>Kitasatosporales</taxon>
        <taxon>Streptomycetaceae</taxon>
        <taxon>Streptomyces</taxon>
    </lineage>
</organism>
<accession>A0ABV3IYQ0</accession>